<dbReference type="SFLD" id="SFLDS00001">
    <property type="entry name" value="Enolase"/>
    <property type="match status" value="1"/>
</dbReference>
<evidence type="ECO:0000259" key="8">
    <source>
        <dbReference type="SMART" id="SM00922"/>
    </source>
</evidence>
<dbReference type="InterPro" id="IPR029065">
    <property type="entry name" value="Enolase_C-like"/>
</dbReference>
<dbReference type="Pfam" id="PF13378">
    <property type="entry name" value="MR_MLE_C"/>
    <property type="match status" value="1"/>
</dbReference>
<dbReference type="InterPro" id="IPR029017">
    <property type="entry name" value="Enolase-like_N"/>
</dbReference>
<dbReference type="Proteomes" id="UP000768462">
    <property type="component" value="Unassembled WGS sequence"/>
</dbReference>
<reference evidence="10" key="2">
    <citation type="submission" date="2019-04" db="EMBL/GenBank/DDBJ databases">
        <title>Evolution of Biomass-Degrading Anaerobic Consortia Revealed by Metagenomics.</title>
        <authorList>
            <person name="Peng X."/>
        </authorList>
    </citation>
    <scope>NUCLEOTIDE SEQUENCE</scope>
    <source>
        <strain evidence="10">SIG254</strain>
    </source>
</reference>
<feature type="domain" description="Mandelate racemase/muconate lactonizing enzyme C-terminal" evidence="8">
    <location>
        <begin position="141"/>
        <end position="239"/>
    </location>
</feature>
<dbReference type="SUPFAM" id="SSF51604">
    <property type="entry name" value="Enolase C-terminal domain-like"/>
    <property type="match status" value="1"/>
</dbReference>
<keyword evidence="2 6" id="KW-0479">Metal-binding</keyword>
<keyword evidence="11" id="KW-1185">Reference proteome</keyword>
<dbReference type="GO" id="GO:0000287">
    <property type="term" value="F:magnesium ion binding"/>
    <property type="evidence" value="ECO:0007669"/>
    <property type="project" value="UniProtKB-ARBA"/>
</dbReference>
<evidence type="ECO:0000256" key="5">
    <source>
        <dbReference type="PIRSR" id="PIRSR634603-1"/>
    </source>
</evidence>
<feature type="binding site" evidence="6">
    <location>
        <position position="218"/>
    </location>
    <ligand>
        <name>Mg(2+)</name>
        <dbReference type="ChEBI" id="CHEBI:18420"/>
    </ligand>
</feature>
<dbReference type="SFLD" id="SFLDG00180">
    <property type="entry name" value="muconate_cycloisomerase"/>
    <property type="match status" value="1"/>
</dbReference>
<keyword evidence="4 7" id="KW-0413">Isomerase</keyword>
<reference evidence="9 11" key="1">
    <citation type="submission" date="2014-07" db="EMBL/GenBank/DDBJ databases">
        <title>Draft genome of Clostridium sulfidigenes 113A isolated from sediments associated with methane hydrate from Krishna Godavari basin.</title>
        <authorList>
            <person name="Honkalas V.S."/>
            <person name="Dabir A.P."/>
            <person name="Arora P."/>
            <person name="Dhakephalkar P.K."/>
        </authorList>
    </citation>
    <scope>NUCLEOTIDE SEQUENCE [LARGE SCALE GENOMIC DNA]</scope>
    <source>
        <strain evidence="9 11">113A</strain>
    </source>
</reference>
<dbReference type="PANTHER" id="PTHR48073:SF2">
    <property type="entry name" value="O-SUCCINYLBENZOATE SYNTHASE"/>
    <property type="match status" value="1"/>
</dbReference>
<evidence type="ECO:0000313" key="9">
    <source>
        <dbReference type="EMBL" id="KEZ86439.1"/>
    </source>
</evidence>
<gene>
    <name evidence="10" type="ORF">E7215_14720</name>
    <name evidence="9" type="ORF">IO99_09320</name>
</gene>
<dbReference type="SFLD" id="SFLDF00009">
    <property type="entry name" value="o-succinylbenzoate_synthase"/>
    <property type="match status" value="1"/>
</dbReference>
<dbReference type="PANTHER" id="PTHR48073">
    <property type="entry name" value="O-SUCCINYLBENZOATE SYNTHASE-RELATED"/>
    <property type="match status" value="1"/>
</dbReference>
<feature type="active site" description="Proton acceptor; specific for (S)-substrate epimerization" evidence="5">
    <location>
        <position position="267"/>
    </location>
</feature>
<dbReference type="EC" id="5.1.1.-" evidence="7"/>
<comment type="caution">
    <text evidence="9">The sequence shown here is derived from an EMBL/GenBank/DDBJ whole genome shotgun (WGS) entry which is preliminary data.</text>
</comment>
<dbReference type="InterPro" id="IPR013342">
    <property type="entry name" value="Mandelate_racemase_C"/>
</dbReference>
<proteinExistence type="inferred from homology"/>
<feature type="active site" description="Proton acceptor; specific for (R)-substrate epimerization" evidence="5">
    <location>
        <position position="162"/>
    </location>
</feature>
<protein>
    <recommendedName>
        <fullName evidence="7">Dipeptide epimerase</fullName>
        <ecNumber evidence="7">5.1.1.-</ecNumber>
    </recommendedName>
</protein>
<evidence type="ECO:0000256" key="2">
    <source>
        <dbReference type="ARBA" id="ARBA00022723"/>
    </source>
</evidence>
<keyword evidence="3 6" id="KW-0460">Magnesium</keyword>
<feature type="binding site" evidence="6">
    <location>
        <position position="190"/>
    </location>
    <ligand>
        <name>Mg(2+)</name>
        <dbReference type="ChEBI" id="CHEBI:18420"/>
    </ligand>
</feature>
<comment type="cofactor">
    <cofactor evidence="6 7">
        <name>Mg(2+)</name>
        <dbReference type="ChEBI" id="CHEBI:18420"/>
    </cofactor>
    <text evidence="6 7">Binds 1 Mg(2+) ion per subunit.</text>
</comment>
<feature type="binding site" evidence="6">
    <location>
        <position position="243"/>
    </location>
    <ligand>
        <name>Mg(2+)</name>
        <dbReference type="ChEBI" id="CHEBI:18420"/>
    </ligand>
</feature>
<dbReference type="SMART" id="SM00922">
    <property type="entry name" value="MR_MLE"/>
    <property type="match status" value="1"/>
</dbReference>
<sequence length="363" mass="39876">MIIADVKVGRITMPLKKPFVTKNGVYNYSNEVVVKIFTENGDVGIGSAAPAPRVTGETESSIVGAIKHITTFIKGMDLTCLQCIFKVMDECIKGNNSAKAAVEIAIYDLWSKGVNTPLYKLLGGFNSTVLTDITIQDDDKMENMINAAYEATRDGYTNIKIKLGNNVESDFEKVKFIRRAIRKGIKVRVDGNQGWSPKDAIKIIKKIEQLDLDIEFVEQPVKGWDIEGLKFIKDNVDTMILADESVFGSPEAFKVIQNRACDLINIKLMKCGGIQNAIRIYNMADTMGIRCMVGCMLESKIGITAAASFAASRGNMITADLDTMIYFAEDPIVGGAIFEGNKITLSDEPGLGITDIRGWEEIV</sequence>
<dbReference type="Proteomes" id="UP000028542">
    <property type="component" value="Unassembled WGS sequence"/>
</dbReference>
<dbReference type="EMBL" id="SVCM01000168">
    <property type="protein sequence ID" value="MBE6061407.1"/>
    <property type="molecule type" value="Genomic_DNA"/>
</dbReference>
<dbReference type="FunFam" id="3.30.390.10:FF:000009">
    <property type="entry name" value="Hydrophobic dipeptide epimerase"/>
    <property type="match status" value="1"/>
</dbReference>
<evidence type="ECO:0000256" key="1">
    <source>
        <dbReference type="ARBA" id="ARBA00008031"/>
    </source>
</evidence>
<evidence type="ECO:0000313" key="11">
    <source>
        <dbReference type="Proteomes" id="UP000028542"/>
    </source>
</evidence>
<evidence type="ECO:0000256" key="6">
    <source>
        <dbReference type="PIRSR" id="PIRSR634603-3"/>
    </source>
</evidence>
<dbReference type="InterPro" id="IPR013341">
    <property type="entry name" value="Mandelate_racemase_N_dom"/>
</dbReference>
<dbReference type="GO" id="GO:0006518">
    <property type="term" value="P:peptide metabolic process"/>
    <property type="evidence" value="ECO:0007669"/>
    <property type="project" value="UniProtKB-ARBA"/>
</dbReference>
<evidence type="ECO:0000256" key="7">
    <source>
        <dbReference type="RuleBase" id="RU366006"/>
    </source>
</evidence>
<dbReference type="SUPFAM" id="SSF54826">
    <property type="entry name" value="Enolase N-terminal domain-like"/>
    <property type="match status" value="1"/>
</dbReference>
<evidence type="ECO:0000313" key="10">
    <source>
        <dbReference type="EMBL" id="MBE6061407.1"/>
    </source>
</evidence>
<dbReference type="RefSeq" id="WP_035132568.1">
    <property type="nucleotide sequence ID" value="NZ_JBQHQR010000005.1"/>
</dbReference>
<comment type="similarity">
    <text evidence="1 7">Belongs to the mandelate racemase/muconate lactonizing enzyme family.</text>
</comment>
<accession>A0A084JBV5</accession>
<evidence type="ECO:0000256" key="3">
    <source>
        <dbReference type="ARBA" id="ARBA00022842"/>
    </source>
</evidence>
<evidence type="ECO:0000256" key="4">
    <source>
        <dbReference type="ARBA" id="ARBA00023235"/>
    </source>
</evidence>
<dbReference type="GO" id="GO:0016855">
    <property type="term" value="F:racemase and epimerase activity, acting on amino acids and derivatives"/>
    <property type="evidence" value="ECO:0007669"/>
    <property type="project" value="UniProtKB-UniRule"/>
</dbReference>
<name>A0A084JBV5_9CLOT</name>
<dbReference type="InterPro" id="IPR036849">
    <property type="entry name" value="Enolase-like_C_sf"/>
</dbReference>
<dbReference type="EMBL" id="JPMD01000022">
    <property type="protein sequence ID" value="KEZ86439.1"/>
    <property type="molecule type" value="Genomic_DNA"/>
</dbReference>
<dbReference type="CDD" id="cd03319">
    <property type="entry name" value="L-Ala-DL-Glu_epimerase"/>
    <property type="match status" value="1"/>
</dbReference>
<dbReference type="AlphaFoldDB" id="A0A084JBV5"/>
<dbReference type="eggNOG" id="COG4948">
    <property type="taxonomic scope" value="Bacteria"/>
</dbReference>
<organism evidence="9 11">
    <name type="scientific">Clostridium sulfidigenes</name>
    <dbReference type="NCBI Taxonomy" id="318464"/>
    <lineage>
        <taxon>Bacteria</taxon>
        <taxon>Bacillati</taxon>
        <taxon>Bacillota</taxon>
        <taxon>Clostridia</taxon>
        <taxon>Eubacteriales</taxon>
        <taxon>Clostridiaceae</taxon>
        <taxon>Clostridium</taxon>
    </lineage>
</organism>
<dbReference type="Gene3D" id="3.20.20.120">
    <property type="entry name" value="Enolase-like C-terminal domain"/>
    <property type="match status" value="1"/>
</dbReference>
<dbReference type="Pfam" id="PF02746">
    <property type="entry name" value="MR_MLE_N"/>
    <property type="match status" value="1"/>
</dbReference>
<dbReference type="Gene3D" id="3.30.390.10">
    <property type="entry name" value="Enolase-like, N-terminal domain"/>
    <property type="match status" value="1"/>
</dbReference>
<dbReference type="STRING" id="318464.IO99_09320"/>
<dbReference type="InterPro" id="IPR034603">
    <property type="entry name" value="Dipeptide_epimerase"/>
</dbReference>